<evidence type="ECO:0000313" key="2">
    <source>
        <dbReference type="EMBL" id="KAF9411850.1"/>
    </source>
</evidence>
<reference evidence="2" key="1">
    <citation type="submission" date="2020-08" db="EMBL/GenBank/DDBJ databases">
        <title>Spodoptera exigua strain:BAW_Kor-Di-RS1 Genome sequencing and assembly.</title>
        <authorList>
            <person name="Kim J."/>
            <person name="Nam H.Y."/>
            <person name="Kwon M."/>
            <person name="Choi J.H."/>
            <person name="Cho S.R."/>
            <person name="Kim G.-H."/>
        </authorList>
    </citation>
    <scope>NUCLEOTIDE SEQUENCE</scope>
    <source>
        <strain evidence="2">BAW_Kor-Di-RS1</strain>
        <tissue evidence="2">Whole-body</tissue>
    </source>
</reference>
<dbReference type="Proteomes" id="UP000648187">
    <property type="component" value="Unassembled WGS sequence"/>
</dbReference>
<comment type="caution">
    <text evidence="2">The sequence shown here is derived from an EMBL/GenBank/DDBJ whole genome shotgun (WGS) entry which is preliminary data.</text>
</comment>
<sequence length="124" mass="13731">MLKIWRCGLWWISLRCRGVRRVIPLRLKGLLYTCIRVDSCDGCEASRGSRPAAGFVPSRRAARLLAADLLALAAAQGAPAAFLRARPDMLQPFLKRVNDKVTPPSILILWNIVSCLQLTGNLSF</sequence>
<evidence type="ECO:0000313" key="3">
    <source>
        <dbReference type="Proteomes" id="UP000648187"/>
    </source>
</evidence>
<gene>
    <name evidence="2" type="ORF">HW555_009455</name>
</gene>
<feature type="chain" id="PRO_5032595541" evidence="1">
    <location>
        <begin position="22"/>
        <end position="124"/>
    </location>
</feature>
<dbReference type="AlphaFoldDB" id="A0A835GD04"/>
<keyword evidence="3" id="KW-1185">Reference proteome</keyword>
<name>A0A835GD04_SPOEX</name>
<feature type="signal peptide" evidence="1">
    <location>
        <begin position="1"/>
        <end position="21"/>
    </location>
</feature>
<accession>A0A835GD04</accession>
<evidence type="ECO:0000256" key="1">
    <source>
        <dbReference type="SAM" id="SignalP"/>
    </source>
</evidence>
<proteinExistence type="predicted"/>
<protein>
    <submittedName>
        <fullName evidence="2">Uncharacterized protein</fullName>
    </submittedName>
</protein>
<organism evidence="2 3">
    <name type="scientific">Spodoptera exigua</name>
    <name type="common">Beet armyworm</name>
    <name type="synonym">Noctua fulgens</name>
    <dbReference type="NCBI Taxonomy" id="7107"/>
    <lineage>
        <taxon>Eukaryota</taxon>
        <taxon>Metazoa</taxon>
        <taxon>Ecdysozoa</taxon>
        <taxon>Arthropoda</taxon>
        <taxon>Hexapoda</taxon>
        <taxon>Insecta</taxon>
        <taxon>Pterygota</taxon>
        <taxon>Neoptera</taxon>
        <taxon>Endopterygota</taxon>
        <taxon>Lepidoptera</taxon>
        <taxon>Glossata</taxon>
        <taxon>Ditrysia</taxon>
        <taxon>Noctuoidea</taxon>
        <taxon>Noctuidae</taxon>
        <taxon>Amphipyrinae</taxon>
        <taxon>Spodoptera</taxon>
    </lineage>
</organism>
<keyword evidence="1" id="KW-0732">Signal</keyword>
<dbReference type="EMBL" id="JACKWZ010000210">
    <property type="protein sequence ID" value="KAF9411850.1"/>
    <property type="molecule type" value="Genomic_DNA"/>
</dbReference>